<name>A0A0F9G448_9ZZZZ</name>
<sequence>KARLTYHDPLNSLGPTVETAHRTVTTVSETKFNTRMIQGEIVNTGSMTKEIIVNGVEAKLSRIIAA</sequence>
<comment type="caution">
    <text evidence="1">The sequence shown here is derived from an EMBL/GenBank/DDBJ whole genome shotgun (WGS) entry which is preliminary data.</text>
</comment>
<feature type="non-terminal residue" evidence="1">
    <location>
        <position position="1"/>
    </location>
</feature>
<accession>A0A0F9G448</accession>
<organism evidence="1">
    <name type="scientific">marine sediment metagenome</name>
    <dbReference type="NCBI Taxonomy" id="412755"/>
    <lineage>
        <taxon>unclassified sequences</taxon>
        <taxon>metagenomes</taxon>
        <taxon>ecological metagenomes</taxon>
    </lineage>
</organism>
<gene>
    <name evidence="1" type="ORF">LCGC14_2228580</name>
</gene>
<proteinExistence type="predicted"/>
<evidence type="ECO:0000313" key="1">
    <source>
        <dbReference type="EMBL" id="KKL58117.1"/>
    </source>
</evidence>
<dbReference type="AlphaFoldDB" id="A0A0F9G448"/>
<protein>
    <submittedName>
        <fullName evidence="1">Uncharacterized protein</fullName>
    </submittedName>
</protein>
<dbReference type="EMBL" id="LAZR01029934">
    <property type="protein sequence ID" value="KKL58117.1"/>
    <property type="molecule type" value="Genomic_DNA"/>
</dbReference>
<reference evidence="1" key="1">
    <citation type="journal article" date="2015" name="Nature">
        <title>Complex archaea that bridge the gap between prokaryotes and eukaryotes.</title>
        <authorList>
            <person name="Spang A."/>
            <person name="Saw J.H."/>
            <person name="Jorgensen S.L."/>
            <person name="Zaremba-Niedzwiedzka K."/>
            <person name="Martijn J."/>
            <person name="Lind A.E."/>
            <person name="van Eijk R."/>
            <person name="Schleper C."/>
            <person name="Guy L."/>
            <person name="Ettema T.J."/>
        </authorList>
    </citation>
    <scope>NUCLEOTIDE SEQUENCE</scope>
</reference>